<evidence type="ECO:0000256" key="1">
    <source>
        <dbReference type="ARBA" id="ARBA00022679"/>
    </source>
</evidence>
<dbReference type="Gene3D" id="3.30.70.270">
    <property type="match status" value="1"/>
</dbReference>
<dbReference type="GO" id="GO:0006351">
    <property type="term" value="P:DNA-templated transcription"/>
    <property type="evidence" value="ECO:0007669"/>
    <property type="project" value="InterPro"/>
</dbReference>
<evidence type="ECO:0000259" key="4">
    <source>
        <dbReference type="PROSITE" id="PS50507"/>
    </source>
</evidence>
<dbReference type="PROSITE" id="PS50507">
    <property type="entry name" value="RDRP_SSRNA_POS"/>
    <property type="match status" value="1"/>
</dbReference>
<keyword evidence="1" id="KW-0808">Transferase</keyword>
<dbReference type="InterPro" id="IPR001205">
    <property type="entry name" value="RNA-dir_pol_C"/>
</dbReference>
<evidence type="ECO:0000256" key="3">
    <source>
        <dbReference type="ARBA" id="ARBA00022953"/>
    </source>
</evidence>
<keyword evidence="2" id="KW-0548">Nucleotidyltransferase</keyword>
<name>A0A7T7K909_9VIRU</name>
<evidence type="ECO:0000256" key="2">
    <source>
        <dbReference type="ARBA" id="ARBA00022695"/>
    </source>
</evidence>
<dbReference type="InterPro" id="IPR043128">
    <property type="entry name" value="Rev_trsase/Diguanyl_cyclase"/>
</dbReference>
<accession>A0A7T7K909</accession>
<feature type="domain" description="RdRp catalytic" evidence="4">
    <location>
        <begin position="211"/>
        <end position="332"/>
    </location>
</feature>
<dbReference type="GO" id="GO:0039694">
    <property type="term" value="P:viral RNA genome replication"/>
    <property type="evidence" value="ECO:0007669"/>
    <property type="project" value="InterPro"/>
</dbReference>
<dbReference type="EMBL" id="MW052110">
    <property type="protein sequence ID" value="QQM16309.1"/>
    <property type="molecule type" value="Genomic_RNA"/>
</dbReference>
<reference evidence="5" key="1">
    <citation type="journal article" date="2020" name="Viruses">
        <title>Unmapped RNA Virus Diversity in Termites and their Symbionts.</title>
        <authorList>
            <person name="Lay C.L."/>
            <person name="Shi M."/>
            <person name="Bucek A."/>
            <person name="Bourguignon T."/>
            <person name="Lo N."/>
            <person name="Holmes E.C."/>
        </authorList>
    </citation>
    <scope>NUCLEOTIDE SEQUENCE</scope>
    <source>
        <strain evidence="5">8v_51</strain>
    </source>
</reference>
<organism evidence="5">
    <name type="scientific">Retsystermes virus</name>
    <dbReference type="NCBI Taxonomy" id="2796629"/>
    <lineage>
        <taxon>Viruses</taxon>
        <taxon>Riboviria</taxon>
    </lineage>
</organism>
<protein>
    <submittedName>
        <fullName evidence="5">Putative replicase</fullName>
    </submittedName>
</protein>
<reference evidence="5" key="2">
    <citation type="submission" date="2020-09" db="EMBL/GenBank/DDBJ databases">
        <authorList>
            <person name="Le Lay C."/>
            <person name="Shi M."/>
            <person name="Bucek A."/>
            <person name="Bourguignon T."/>
            <person name="Lo N."/>
            <person name="Holmes E.C."/>
        </authorList>
    </citation>
    <scope>NUCLEOTIDE SEQUENCE</scope>
    <source>
        <strain evidence="5">8v_51</strain>
    </source>
</reference>
<dbReference type="GO" id="GO:0003723">
    <property type="term" value="F:RNA binding"/>
    <property type="evidence" value="ECO:0007669"/>
    <property type="project" value="InterPro"/>
</dbReference>
<proteinExistence type="predicted"/>
<sequence length="467" mass="53723">MGPFRRKTLKRYVSQMSAANPNVVFDDHVAEIIEQQGFTWEEDPRSIYDPQQLYSALERYATEWDDFECMDEHLRFGFVKAFKIFAKPRASDYLKVLSERQVVTSALKLSKSAGLPLMSDKASSLVYSFDREEQIRLGLKQPNPCIAYKRTQQGNKTRLVWGYPLEMTIMESRFARPLIDRFLKMRTPMAFGLRKVDLGAYIHRYVVDTPGTIVALDYSKYDSTLSRTMIKQAFRILSTWFSEEEQEQWQFSRCVSYFLYTPIVMPDGHLYHGKNHGVPSGSYFTQLVDSIVNVALCYALSSALKFSFNAKSLLVLGDDVILNVKGDVDLESWANYLSTFGLQLNLTKTRVGEPHFLGAFWYKGKPDVPVEELAKKSVFPENYRYYGGQPHREAESVLRSYASSYLSAISLLPLQTDQRSVDFPWPGEQVIASHLSGSDRFLLEESEFHYGSEKRRSYATLSYRILL</sequence>
<dbReference type="Pfam" id="PF00680">
    <property type="entry name" value="RdRP_1"/>
    <property type="match status" value="1"/>
</dbReference>
<keyword evidence="3" id="KW-0693">Viral RNA replication</keyword>
<dbReference type="GO" id="GO:0003968">
    <property type="term" value="F:RNA-directed RNA polymerase activity"/>
    <property type="evidence" value="ECO:0007669"/>
    <property type="project" value="InterPro"/>
</dbReference>
<dbReference type="InterPro" id="IPR043502">
    <property type="entry name" value="DNA/RNA_pol_sf"/>
</dbReference>
<dbReference type="InterPro" id="IPR007094">
    <property type="entry name" value="RNA-dir_pol_PSvirus"/>
</dbReference>
<dbReference type="SUPFAM" id="SSF56672">
    <property type="entry name" value="DNA/RNA polymerases"/>
    <property type="match status" value="1"/>
</dbReference>
<evidence type="ECO:0000313" key="5">
    <source>
        <dbReference type="EMBL" id="QQM16309.1"/>
    </source>
</evidence>